<protein>
    <submittedName>
        <fullName evidence="2">Uncharacterized protein</fullName>
    </submittedName>
</protein>
<dbReference type="RefSeq" id="WP_183276834.1">
    <property type="nucleotide sequence ID" value="NZ_BLZR01000001.1"/>
</dbReference>
<dbReference type="AlphaFoldDB" id="A0A6V8SE30"/>
<gene>
    <name evidence="2" type="ORF">bsdtw1_01394</name>
</gene>
<dbReference type="EMBL" id="BLZR01000001">
    <property type="protein sequence ID" value="GFP75320.1"/>
    <property type="molecule type" value="Genomic_DNA"/>
</dbReference>
<sequence length="131" mass="14291">MKSLFTKFLKFYKNTNLATKALITIGMIALIETVLTVFLDTSQTSPNAIAIRSVMSSIFGFIFGSQLSENSNIENINIQTQIAILVALICLITSIIAHWLNVNQVGAASVEIRNLLFSAVGFLLSRAKHTG</sequence>
<proteinExistence type="predicted"/>
<keyword evidence="1" id="KW-1133">Transmembrane helix</keyword>
<evidence type="ECO:0000313" key="2">
    <source>
        <dbReference type="EMBL" id="GFP75320.1"/>
    </source>
</evidence>
<keyword evidence="1" id="KW-0812">Transmembrane</keyword>
<organism evidence="2 3">
    <name type="scientific">Clostridium fungisolvens</name>
    <dbReference type="NCBI Taxonomy" id="1604897"/>
    <lineage>
        <taxon>Bacteria</taxon>
        <taxon>Bacillati</taxon>
        <taxon>Bacillota</taxon>
        <taxon>Clostridia</taxon>
        <taxon>Eubacteriales</taxon>
        <taxon>Clostridiaceae</taxon>
        <taxon>Clostridium</taxon>
    </lineage>
</organism>
<dbReference type="Proteomes" id="UP000580568">
    <property type="component" value="Unassembled WGS sequence"/>
</dbReference>
<keyword evidence="1" id="KW-0472">Membrane</keyword>
<comment type="caution">
    <text evidence="2">The sequence shown here is derived from an EMBL/GenBank/DDBJ whole genome shotgun (WGS) entry which is preliminary data.</text>
</comment>
<feature type="transmembrane region" description="Helical" evidence="1">
    <location>
        <begin position="45"/>
        <end position="64"/>
    </location>
</feature>
<accession>A0A6V8SE30</accession>
<feature type="transmembrane region" description="Helical" evidence="1">
    <location>
        <begin position="76"/>
        <end position="99"/>
    </location>
</feature>
<name>A0A6V8SE30_9CLOT</name>
<evidence type="ECO:0000313" key="3">
    <source>
        <dbReference type="Proteomes" id="UP000580568"/>
    </source>
</evidence>
<reference evidence="2 3" key="1">
    <citation type="submission" date="2020-07" db="EMBL/GenBank/DDBJ databases">
        <title>A new beta-1,3-glucan-decomposing anaerobic bacterium isolated from anoxic soil subjected to biological soil disinfestation.</title>
        <authorList>
            <person name="Ueki A."/>
            <person name="Tonouchi A."/>
        </authorList>
    </citation>
    <scope>NUCLEOTIDE SEQUENCE [LARGE SCALE GENOMIC DNA]</scope>
    <source>
        <strain evidence="2 3">TW1</strain>
    </source>
</reference>
<evidence type="ECO:0000256" key="1">
    <source>
        <dbReference type="SAM" id="Phobius"/>
    </source>
</evidence>
<feature type="transmembrane region" description="Helical" evidence="1">
    <location>
        <begin position="21"/>
        <end position="39"/>
    </location>
</feature>
<keyword evidence="3" id="KW-1185">Reference proteome</keyword>